<dbReference type="Pfam" id="PF13419">
    <property type="entry name" value="HAD_2"/>
    <property type="match status" value="1"/>
</dbReference>
<dbReference type="EMBL" id="JAUDEA010000007">
    <property type="protein sequence ID" value="MDM8271155.1"/>
    <property type="molecule type" value="Genomic_DNA"/>
</dbReference>
<protein>
    <submittedName>
        <fullName evidence="1">HAD hydrolase-like protein</fullName>
    </submittedName>
</protein>
<dbReference type="Proteomes" id="UP001529256">
    <property type="component" value="Unassembled WGS sequence"/>
</dbReference>
<organism evidence="1 2">
    <name type="scientific">Thermophilibacter provencensis</name>
    <dbReference type="NCBI Taxonomy" id="1852386"/>
    <lineage>
        <taxon>Bacteria</taxon>
        <taxon>Bacillati</taxon>
        <taxon>Actinomycetota</taxon>
        <taxon>Coriobacteriia</taxon>
        <taxon>Coriobacteriales</taxon>
        <taxon>Atopobiaceae</taxon>
        <taxon>Thermophilibacter</taxon>
    </lineage>
</organism>
<dbReference type="SUPFAM" id="SSF56784">
    <property type="entry name" value="HAD-like"/>
    <property type="match status" value="1"/>
</dbReference>
<gene>
    <name evidence="1" type="ORF">QUW25_05640</name>
</gene>
<name>A0ABT7V3J3_9ACTN</name>
<evidence type="ECO:0000313" key="2">
    <source>
        <dbReference type="Proteomes" id="UP001529256"/>
    </source>
</evidence>
<evidence type="ECO:0000313" key="1">
    <source>
        <dbReference type="EMBL" id="MDM8271155.1"/>
    </source>
</evidence>
<dbReference type="InterPro" id="IPR023214">
    <property type="entry name" value="HAD_sf"/>
</dbReference>
<dbReference type="PANTHER" id="PTHR43434:SF20">
    <property type="entry name" value="5'-NUCLEOTIDASE"/>
    <property type="match status" value="1"/>
</dbReference>
<proteinExistence type="predicted"/>
<dbReference type="Gene3D" id="3.40.50.1000">
    <property type="entry name" value="HAD superfamily/HAD-like"/>
    <property type="match status" value="1"/>
</dbReference>
<dbReference type="InterPro" id="IPR023198">
    <property type="entry name" value="PGP-like_dom2"/>
</dbReference>
<dbReference type="SFLD" id="SFLDG01129">
    <property type="entry name" value="C1.5:_HAD__Beta-PGM__Phosphata"/>
    <property type="match status" value="1"/>
</dbReference>
<reference evidence="1 2" key="1">
    <citation type="submission" date="2023-06" db="EMBL/GenBank/DDBJ databases">
        <title>Identification and characterization of horizontal gene transfer across gut microbiota members of farm animals based on homology search.</title>
        <authorList>
            <person name="Schwarzerova J."/>
            <person name="Nykrynova M."/>
            <person name="Jureckova K."/>
            <person name="Cejkova D."/>
            <person name="Rychlik I."/>
        </authorList>
    </citation>
    <scope>NUCLEOTIDE SEQUENCE [LARGE SCALE GENOMIC DNA]</scope>
    <source>
        <strain evidence="1 2">153_Feed</strain>
    </source>
</reference>
<dbReference type="InterPro" id="IPR036412">
    <property type="entry name" value="HAD-like_sf"/>
</dbReference>
<dbReference type="Gene3D" id="1.10.150.240">
    <property type="entry name" value="Putative phosphatase, domain 2"/>
    <property type="match status" value="1"/>
</dbReference>
<reference evidence="1 2" key="3">
    <citation type="submission" date="2023-06" db="EMBL/GenBank/DDBJ databases">
        <authorList>
            <person name="Zeman M."/>
            <person name="Kubasova T."/>
            <person name="Jahodarova E."/>
            <person name="Nykrynova M."/>
            <person name="Rychlik I."/>
        </authorList>
    </citation>
    <scope>NUCLEOTIDE SEQUENCE [LARGE SCALE GENOMIC DNA]</scope>
    <source>
        <strain evidence="1 2">153_Feed</strain>
    </source>
</reference>
<dbReference type="InterPro" id="IPR050155">
    <property type="entry name" value="HAD-like_hydrolase_sf"/>
</dbReference>
<dbReference type="RefSeq" id="WP_289511244.1">
    <property type="nucleotide sequence ID" value="NZ_JAUDEA010000007.1"/>
</dbReference>
<dbReference type="PANTHER" id="PTHR43434">
    <property type="entry name" value="PHOSPHOGLYCOLATE PHOSPHATASE"/>
    <property type="match status" value="1"/>
</dbReference>
<reference evidence="2" key="2">
    <citation type="submission" date="2023-06" db="EMBL/GenBank/DDBJ databases">
        <title>Identification and characterization of horizontal gene transfer across gut microbiota members of farm animals based on homology search.</title>
        <authorList>
            <person name="Zeman M."/>
            <person name="Kubasova T."/>
            <person name="Jahodarova E."/>
            <person name="Nykrynova M."/>
            <person name="Rychlik I."/>
        </authorList>
    </citation>
    <scope>NUCLEOTIDE SEQUENCE [LARGE SCALE GENOMIC DNA]</scope>
    <source>
        <strain evidence="2">153_Feed</strain>
    </source>
</reference>
<dbReference type="SFLD" id="SFLDS00003">
    <property type="entry name" value="Haloacid_Dehalogenase"/>
    <property type="match status" value="1"/>
</dbReference>
<dbReference type="InterPro" id="IPR041492">
    <property type="entry name" value="HAD_2"/>
</dbReference>
<keyword evidence="2" id="KW-1185">Reference proteome</keyword>
<comment type="caution">
    <text evidence="1">The sequence shown here is derived from an EMBL/GenBank/DDBJ whole genome shotgun (WGS) entry which is preliminary data.</text>
</comment>
<accession>A0ABT7V3J3</accession>
<sequence length="218" mass="23093">MDVTSRDVVLFDFDGTLANTVPAIARTARRVLLAHGLTDETIGDIMRLIGPPFPQAYSLVYGFSPEEAVQITAEYRAIYTTLGVEGWPLFEGTRELLEDLRAAGKRLGVASSKRTTLVRQALADNDALDLFDVVCAKPSDDEISKSQIIDGALSELGASPDQAVMVGDRHNDAEAAIQSGIPCVGVSYGGATKPGELEAAGACAVASTVDELRRILLG</sequence>